<feature type="transmembrane region" description="Helical" evidence="1">
    <location>
        <begin position="246"/>
        <end position="264"/>
    </location>
</feature>
<feature type="transmembrane region" description="Helical" evidence="1">
    <location>
        <begin position="182"/>
        <end position="206"/>
    </location>
</feature>
<sequence>MSALGILKKIVLAVLAFLLVSNLVALVVLLNFKAIAFEPKFYEDELEKLQVYGSAKNVIAEMLIQQLPAQLTSIIPAEQLKDEIKNAIPDSWMKAQFKNLTQNTLAYLKGEKEALELEISLSEVKSSLQAFAQDYVAENIPPELTGAINVNQLLSPLPETFDLASMLPNLQQLGQFRQIVQLFFLAINALIVGAIILFVLIILLAFRNLKSLLRWIAEPLIASGAVCISLAYTMPGIVNQMLSQQLASTGGLAYGAGTISAFMADFANAIFSGAMAYGIAFLAVGIILFIVSFFVKKKLE</sequence>
<evidence type="ECO:0000313" key="2">
    <source>
        <dbReference type="EMBL" id="MBS3057553.1"/>
    </source>
</evidence>
<dbReference type="AlphaFoldDB" id="A0A8T4KRA0"/>
<comment type="caution">
    <text evidence="2">The sequence shown here is derived from an EMBL/GenBank/DDBJ whole genome shotgun (WGS) entry which is preliminary data.</text>
</comment>
<evidence type="ECO:0000313" key="3">
    <source>
        <dbReference type="Proteomes" id="UP000677687"/>
    </source>
</evidence>
<dbReference type="EMBL" id="JAGVWD010000042">
    <property type="protein sequence ID" value="MBS3057553.1"/>
    <property type="molecule type" value="Genomic_DNA"/>
</dbReference>
<feature type="transmembrane region" description="Helical" evidence="1">
    <location>
        <begin position="270"/>
        <end position="295"/>
    </location>
</feature>
<keyword evidence="1" id="KW-0812">Transmembrane</keyword>
<keyword evidence="1" id="KW-0472">Membrane</keyword>
<protein>
    <submittedName>
        <fullName evidence="2">Uncharacterized protein</fullName>
    </submittedName>
</protein>
<feature type="transmembrane region" description="Helical" evidence="1">
    <location>
        <begin position="12"/>
        <end position="32"/>
    </location>
</feature>
<feature type="transmembrane region" description="Helical" evidence="1">
    <location>
        <begin position="212"/>
        <end position="234"/>
    </location>
</feature>
<organism evidence="2 3">
    <name type="scientific">Candidatus Iainarchaeum sp</name>
    <dbReference type="NCBI Taxonomy" id="3101447"/>
    <lineage>
        <taxon>Archaea</taxon>
        <taxon>Candidatus Iainarchaeota</taxon>
        <taxon>Candidatus Iainarchaeia</taxon>
        <taxon>Candidatus Iainarchaeales</taxon>
        <taxon>Candidatus Iainarchaeaceae</taxon>
        <taxon>Candidatus Iainarchaeum</taxon>
    </lineage>
</organism>
<reference evidence="2" key="1">
    <citation type="submission" date="2021-03" db="EMBL/GenBank/DDBJ databases">
        <authorList>
            <person name="Jaffe A."/>
        </authorList>
    </citation>
    <scope>NUCLEOTIDE SEQUENCE</scope>
    <source>
        <strain evidence="2">RIFCSPHIGHO2_01_FULL_AR10_44_11</strain>
    </source>
</reference>
<gene>
    <name evidence="2" type="ORF">J4415_02890</name>
</gene>
<accession>A0A8T4KRA0</accession>
<evidence type="ECO:0000256" key="1">
    <source>
        <dbReference type="SAM" id="Phobius"/>
    </source>
</evidence>
<name>A0A8T4KRA0_9ARCH</name>
<dbReference type="Proteomes" id="UP000677687">
    <property type="component" value="Unassembled WGS sequence"/>
</dbReference>
<proteinExistence type="predicted"/>
<reference evidence="2" key="2">
    <citation type="submission" date="2021-05" db="EMBL/GenBank/DDBJ databases">
        <title>Protein family content uncovers lineage relationships and bacterial pathway maintenance mechanisms in DPANN archaea.</title>
        <authorList>
            <person name="Castelle C.J."/>
            <person name="Meheust R."/>
            <person name="Jaffe A.L."/>
            <person name="Seitz K."/>
            <person name="Gong X."/>
            <person name="Baker B.J."/>
            <person name="Banfield J.F."/>
        </authorList>
    </citation>
    <scope>NUCLEOTIDE SEQUENCE</scope>
    <source>
        <strain evidence="2">RIFCSPHIGHO2_01_FULL_AR10_44_11</strain>
    </source>
</reference>
<keyword evidence="1" id="KW-1133">Transmembrane helix</keyword>